<dbReference type="AlphaFoldDB" id="A0AB73T7A7"/>
<dbReference type="EMBL" id="QGGY01000003">
    <property type="protein sequence ID" value="PWJ77474.1"/>
    <property type="molecule type" value="Genomic_DNA"/>
</dbReference>
<keyword evidence="2" id="KW-0238">DNA-binding</keyword>
<evidence type="ECO:0000313" key="6">
    <source>
        <dbReference type="EMBL" id="PWJ77474.1"/>
    </source>
</evidence>
<dbReference type="GO" id="GO:0003700">
    <property type="term" value="F:DNA-binding transcription factor activity"/>
    <property type="evidence" value="ECO:0007669"/>
    <property type="project" value="InterPro"/>
</dbReference>
<dbReference type="CDD" id="cd05013">
    <property type="entry name" value="SIS_RpiR"/>
    <property type="match status" value="1"/>
</dbReference>
<keyword evidence="3" id="KW-0804">Transcription</keyword>
<dbReference type="InterPro" id="IPR035472">
    <property type="entry name" value="RpiR-like_SIS"/>
</dbReference>
<dbReference type="Proteomes" id="UP000245412">
    <property type="component" value="Unassembled WGS sequence"/>
</dbReference>
<reference evidence="6 7" key="1">
    <citation type="submission" date="2018-05" db="EMBL/GenBank/DDBJ databases">
        <authorList>
            <person name="Goeker M."/>
            <person name="Huntemann M."/>
            <person name="Clum A."/>
            <person name="Pillay M."/>
            <person name="Palaniappan K."/>
            <person name="Varghese N."/>
            <person name="Mikhailova N."/>
            <person name="Stamatis D."/>
            <person name="Reddy T."/>
            <person name="Daum C."/>
            <person name="Shapiro N."/>
            <person name="Ivanova N."/>
            <person name="Kyrpides N."/>
            <person name="Woyke T."/>
        </authorList>
    </citation>
    <scope>NUCLEOTIDE SEQUENCE [LARGE SCALE GENOMIC DNA]</scope>
    <source>
        <strain evidence="6 7">DSM 26524</strain>
    </source>
</reference>
<dbReference type="PROSITE" id="PS51464">
    <property type="entry name" value="SIS"/>
    <property type="match status" value="1"/>
</dbReference>
<organism evidence="6 7">
    <name type="scientific">Murimonas intestini</name>
    <dbReference type="NCBI Taxonomy" id="1337051"/>
    <lineage>
        <taxon>Bacteria</taxon>
        <taxon>Bacillati</taxon>
        <taxon>Bacillota</taxon>
        <taxon>Clostridia</taxon>
        <taxon>Lachnospirales</taxon>
        <taxon>Lachnospiraceae</taxon>
        <taxon>Murimonas</taxon>
    </lineage>
</organism>
<dbReference type="SUPFAM" id="SSF46689">
    <property type="entry name" value="Homeodomain-like"/>
    <property type="match status" value="1"/>
</dbReference>
<evidence type="ECO:0000256" key="2">
    <source>
        <dbReference type="ARBA" id="ARBA00023125"/>
    </source>
</evidence>
<dbReference type="PROSITE" id="PS51071">
    <property type="entry name" value="HTH_RPIR"/>
    <property type="match status" value="1"/>
</dbReference>
<dbReference type="SUPFAM" id="SSF53697">
    <property type="entry name" value="SIS domain"/>
    <property type="match status" value="1"/>
</dbReference>
<dbReference type="InterPro" id="IPR046348">
    <property type="entry name" value="SIS_dom_sf"/>
</dbReference>
<keyword evidence="7" id="KW-1185">Reference proteome</keyword>
<keyword evidence="1" id="KW-0805">Transcription regulation</keyword>
<evidence type="ECO:0000313" key="7">
    <source>
        <dbReference type="Proteomes" id="UP000245412"/>
    </source>
</evidence>
<dbReference type="Gene3D" id="1.10.10.10">
    <property type="entry name" value="Winged helix-like DNA-binding domain superfamily/Winged helix DNA-binding domain"/>
    <property type="match status" value="1"/>
</dbReference>
<evidence type="ECO:0000256" key="1">
    <source>
        <dbReference type="ARBA" id="ARBA00023015"/>
    </source>
</evidence>
<gene>
    <name evidence="6" type="ORF">C7383_103319</name>
</gene>
<evidence type="ECO:0000259" key="4">
    <source>
        <dbReference type="PROSITE" id="PS51071"/>
    </source>
</evidence>
<protein>
    <submittedName>
        <fullName evidence="6">RpiR family transcriptional regulator</fullName>
    </submittedName>
</protein>
<feature type="domain" description="HTH rpiR-type" evidence="4">
    <location>
        <begin position="5"/>
        <end position="81"/>
    </location>
</feature>
<dbReference type="GO" id="GO:1901135">
    <property type="term" value="P:carbohydrate derivative metabolic process"/>
    <property type="evidence" value="ECO:0007669"/>
    <property type="project" value="InterPro"/>
</dbReference>
<comment type="caution">
    <text evidence="6">The sequence shown here is derived from an EMBL/GenBank/DDBJ whole genome shotgun (WGS) entry which is preliminary data.</text>
</comment>
<dbReference type="RefSeq" id="WP_109625572.1">
    <property type="nucleotide sequence ID" value="NZ_CABJAT010000007.1"/>
</dbReference>
<feature type="domain" description="SIS" evidence="5">
    <location>
        <begin position="132"/>
        <end position="272"/>
    </location>
</feature>
<evidence type="ECO:0000256" key="3">
    <source>
        <dbReference type="ARBA" id="ARBA00023163"/>
    </source>
</evidence>
<dbReference type="GO" id="GO:0097367">
    <property type="term" value="F:carbohydrate derivative binding"/>
    <property type="evidence" value="ECO:0007669"/>
    <property type="project" value="InterPro"/>
</dbReference>
<dbReference type="GO" id="GO:0003677">
    <property type="term" value="F:DNA binding"/>
    <property type="evidence" value="ECO:0007669"/>
    <property type="project" value="UniProtKB-KW"/>
</dbReference>
<sequence>MAESTFWKERVRRGYASLRPSEQHVADYMLEHMEELKKLTIGALADRAQVSEPTVIRCVRGLGFTGYRAFKRALNGFLDEEKEILQVFDPLSGFSLRSWDKIEDLPLKTVHIETMLLEQALKGIVVKNLEQAVTYLANARMIDIYSVENSCTPASDILTKLTYLGLNCRMHTDAYLQQIAAAHLTKEDVAVAFSHSGCSADTVKALKLAHRSGAVTIAVSGRQNPVMKKYADIFLCAGGTECSIYGNAIFSKTSEMAVVDMLYMGIILSNYKRFSRNLDRSGAVIADREYTEI</sequence>
<dbReference type="InterPro" id="IPR001347">
    <property type="entry name" value="SIS_dom"/>
</dbReference>
<accession>A0AB73T7A7</accession>
<name>A0AB73T7A7_9FIRM</name>
<dbReference type="Pfam" id="PF01418">
    <property type="entry name" value="HTH_6"/>
    <property type="match status" value="1"/>
</dbReference>
<dbReference type="PANTHER" id="PTHR30514">
    <property type="entry name" value="GLUCOKINASE"/>
    <property type="match status" value="1"/>
</dbReference>
<dbReference type="PANTHER" id="PTHR30514:SF1">
    <property type="entry name" value="HTH-TYPE TRANSCRIPTIONAL REGULATOR HEXR-RELATED"/>
    <property type="match status" value="1"/>
</dbReference>
<evidence type="ECO:0000259" key="5">
    <source>
        <dbReference type="PROSITE" id="PS51464"/>
    </source>
</evidence>
<dbReference type="InterPro" id="IPR036388">
    <property type="entry name" value="WH-like_DNA-bd_sf"/>
</dbReference>
<dbReference type="InterPro" id="IPR000281">
    <property type="entry name" value="HTH_RpiR"/>
</dbReference>
<dbReference type="InterPro" id="IPR047640">
    <property type="entry name" value="RpiR-like"/>
</dbReference>
<dbReference type="InterPro" id="IPR009057">
    <property type="entry name" value="Homeodomain-like_sf"/>
</dbReference>
<dbReference type="Gene3D" id="3.40.50.10490">
    <property type="entry name" value="Glucose-6-phosphate isomerase like protein, domain 1"/>
    <property type="match status" value="1"/>
</dbReference>
<dbReference type="Pfam" id="PF01380">
    <property type="entry name" value="SIS"/>
    <property type="match status" value="1"/>
</dbReference>
<proteinExistence type="predicted"/>